<accession>A0A5J4K6V9</accession>
<dbReference type="EMBL" id="BKZV01000001">
    <property type="protein sequence ID" value="GER81876.1"/>
    <property type="molecule type" value="Genomic_DNA"/>
</dbReference>
<dbReference type="Proteomes" id="UP000334820">
    <property type="component" value="Unassembled WGS sequence"/>
</dbReference>
<dbReference type="AlphaFoldDB" id="A0A5J4K6V9"/>
<name>A0A5J4K6V9_9CHLR</name>
<proteinExistence type="predicted"/>
<reference evidence="2 3" key="1">
    <citation type="journal article" date="2019" name="Int. J. Syst. Evol. Microbiol.">
        <title>Thermogemmatispora aurantia sp. nov. and Thermogemmatispora argillosa sp. nov., within the class Ktedonobacteria, and emended description of the genus Thermogemmatispora.</title>
        <authorList>
            <person name="Zheng Y."/>
            <person name="Wang C.M."/>
            <person name="Sakai Y."/>
            <person name="Abe K."/>
            <person name="Yokota A."/>
            <person name="Yabe S."/>
        </authorList>
    </citation>
    <scope>NUCLEOTIDE SEQUENCE [LARGE SCALE GENOMIC DNA]</scope>
    <source>
        <strain evidence="2 3">A1-2</strain>
    </source>
</reference>
<sequence>MASMTILSLPDEIVPPNSSLSSGRERQKESNALPPPSISPETKQVSLSSHSPRAVESQTSKVKEADPGYQLEAALGFTLLCLLKIERPRQQLFFIAAVVAHQRSPNRF</sequence>
<organism evidence="2 3">
    <name type="scientific">Thermogemmatispora aurantia</name>
    <dbReference type="NCBI Taxonomy" id="2045279"/>
    <lineage>
        <taxon>Bacteria</taxon>
        <taxon>Bacillati</taxon>
        <taxon>Chloroflexota</taxon>
        <taxon>Ktedonobacteria</taxon>
        <taxon>Thermogemmatisporales</taxon>
        <taxon>Thermogemmatisporaceae</taxon>
        <taxon>Thermogemmatispora</taxon>
    </lineage>
</organism>
<keyword evidence="3" id="KW-1185">Reference proteome</keyword>
<evidence type="ECO:0000313" key="2">
    <source>
        <dbReference type="EMBL" id="GER81876.1"/>
    </source>
</evidence>
<evidence type="ECO:0000313" key="3">
    <source>
        <dbReference type="Proteomes" id="UP000334820"/>
    </source>
</evidence>
<comment type="caution">
    <text evidence="2">The sequence shown here is derived from an EMBL/GenBank/DDBJ whole genome shotgun (WGS) entry which is preliminary data.</text>
</comment>
<evidence type="ECO:0000256" key="1">
    <source>
        <dbReference type="SAM" id="MobiDB-lite"/>
    </source>
</evidence>
<gene>
    <name evidence="2" type="ORF">KTAU_05140</name>
</gene>
<protein>
    <submittedName>
        <fullName evidence="2">Uncharacterized protein</fullName>
    </submittedName>
</protein>
<feature type="compositionally biased region" description="Polar residues" evidence="1">
    <location>
        <begin position="39"/>
        <end position="60"/>
    </location>
</feature>
<feature type="region of interest" description="Disordered" evidence="1">
    <location>
        <begin position="1"/>
        <end position="65"/>
    </location>
</feature>